<dbReference type="SUPFAM" id="SSF53137">
    <property type="entry name" value="Translational machinery components"/>
    <property type="match status" value="1"/>
</dbReference>
<evidence type="ECO:0000313" key="4">
    <source>
        <dbReference type="EMBL" id="TQD74184.1"/>
    </source>
</evidence>
<gene>
    <name evidence="4" type="ORF">C1H46_040296</name>
</gene>
<evidence type="ECO:0000256" key="3">
    <source>
        <dbReference type="ARBA" id="ARBA00023274"/>
    </source>
</evidence>
<organism evidence="4 5">
    <name type="scientific">Malus baccata</name>
    <name type="common">Siberian crab apple</name>
    <name type="synonym">Pyrus baccata</name>
    <dbReference type="NCBI Taxonomy" id="106549"/>
    <lineage>
        <taxon>Eukaryota</taxon>
        <taxon>Viridiplantae</taxon>
        <taxon>Streptophyta</taxon>
        <taxon>Embryophyta</taxon>
        <taxon>Tracheophyta</taxon>
        <taxon>Spermatophyta</taxon>
        <taxon>Magnoliopsida</taxon>
        <taxon>eudicotyledons</taxon>
        <taxon>Gunneridae</taxon>
        <taxon>Pentapetalae</taxon>
        <taxon>rosids</taxon>
        <taxon>fabids</taxon>
        <taxon>Rosales</taxon>
        <taxon>Rosaceae</taxon>
        <taxon>Amygdaloideae</taxon>
        <taxon>Maleae</taxon>
        <taxon>Malus</taxon>
    </lineage>
</organism>
<dbReference type="Pfam" id="PF00861">
    <property type="entry name" value="Ribosomal_L18p"/>
    <property type="match status" value="1"/>
</dbReference>
<dbReference type="GO" id="GO:0003735">
    <property type="term" value="F:structural constituent of ribosome"/>
    <property type="evidence" value="ECO:0007669"/>
    <property type="project" value="InterPro"/>
</dbReference>
<keyword evidence="5" id="KW-1185">Reference proteome</keyword>
<evidence type="ECO:0000256" key="1">
    <source>
        <dbReference type="ARBA" id="ARBA00007116"/>
    </source>
</evidence>
<dbReference type="AlphaFoldDB" id="A0A540KIZ8"/>
<dbReference type="InterPro" id="IPR005484">
    <property type="entry name" value="Ribosomal_uL18_bac/plant/anim"/>
</dbReference>
<dbReference type="GO" id="GO:1990904">
    <property type="term" value="C:ribonucleoprotein complex"/>
    <property type="evidence" value="ECO:0007669"/>
    <property type="project" value="UniProtKB-KW"/>
</dbReference>
<dbReference type="GO" id="GO:0005840">
    <property type="term" value="C:ribosome"/>
    <property type="evidence" value="ECO:0007669"/>
    <property type="project" value="UniProtKB-KW"/>
</dbReference>
<protein>
    <submittedName>
        <fullName evidence="4">Uncharacterized protein</fullName>
    </submittedName>
</protein>
<dbReference type="GO" id="GO:0008097">
    <property type="term" value="F:5S rRNA binding"/>
    <property type="evidence" value="ECO:0007669"/>
    <property type="project" value="TreeGrafter"/>
</dbReference>
<dbReference type="STRING" id="106549.A0A540KIZ8"/>
<dbReference type="Proteomes" id="UP000315295">
    <property type="component" value="Unassembled WGS sequence"/>
</dbReference>
<dbReference type="PANTHER" id="PTHR12899:SF21">
    <property type="entry name" value="OS09G0549700 PROTEIN"/>
    <property type="match status" value="1"/>
</dbReference>
<evidence type="ECO:0000313" key="5">
    <source>
        <dbReference type="Proteomes" id="UP000315295"/>
    </source>
</evidence>
<keyword evidence="2" id="KW-0689">Ribosomal protein</keyword>
<dbReference type="PANTHER" id="PTHR12899">
    <property type="entry name" value="39S RIBOSOMAL PROTEIN L18, MITOCHONDRIAL"/>
    <property type="match status" value="1"/>
</dbReference>
<dbReference type="GO" id="GO:0006412">
    <property type="term" value="P:translation"/>
    <property type="evidence" value="ECO:0007669"/>
    <property type="project" value="InterPro"/>
</dbReference>
<proteinExistence type="inferred from homology"/>
<dbReference type="CDD" id="cd00432">
    <property type="entry name" value="Ribosomal_L18_L5e"/>
    <property type="match status" value="1"/>
</dbReference>
<dbReference type="FunFam" id="3.30.420.100:FF:000006">
    <property type="entry name" value="50S ribosomal protein L18-like"/>
    <property type="match status" value="1"/>
</dbReference>
<evidence type="ECO:0000256" key="2">
    <source>
        <dbReference type="ARBA" id="ARBA00022980"/>
    </source>
</evidence>
<name>A0A540KIZ8_MALBA</name>
<dbReference type="Gene3D" id="3.30.420.100">
    <property type="match status" value="1"/>
</dbReference>
<dbReference type="InterPro" id="IPR057268">
    <property type="entry name" value="Ribosomal_L18"/>
</dbReference>
<comment type="caution">
    <text evidence="4">The sequence shown here is derived from an EMBL/GenBank/DDBJ whole genome shotgun (WGS) entry which is preliminary data.</text>
</comment>
<accession>A0A540KIZ8</accession>
<comment type="similarity">
    <text evidence="1">Belongs to the universal ribosomal protein uL18 family.</text>
</comment>
<reference evidence="4 5" key="1">
    <citation type="journal article" date="2019" name="G3 (Bethesda)">
        <title>Sequencing of a Wild Apple (Malus baccata) Genome Unravels the Differences Between Cultivated and Wild Apple Species Regarding Disease Resistance and Cold Tolerance.</title>
        <authorList>
            <person name="Chen X."/>
        </authorList>
    </citation>
    <scope>NUCLEOTIDE SEQUENCE [LARGE SCALE GENOMIC DNA]</scope>
    <source>
        <strain evidence="5">cv. Shandingzi</strain>
        <tissue evidence="4">Leaves</tissue>
    </source>
</reference>
<keyword evidence="3" id="KW-0687">Ribonucleoprotein</keyword>
<dbReference type="EMBL" id="VIEB01001210">
    <property type="protein sequence ID" value="TQD74184.1"/>
    <property type="molecule type" value="Genomic_DNA"/>
</dbReference>
<sequence>MTVVKRYVLRLFISLKYITANVVDRNNGRIVVSASTVEHSIKGSLECGRSCNAKAAAVVGEVLARRLKVEGLGEGQGRGIHVNVNNEVEKKGFKNRTKIWAIVNALKDNGVKLILDGSDENTSQPRRICADCIESANTGSGGEVCYEIPSCLHQSYLIPDTGIPRHTNQVEVLSQIDVSGENPVLAERVSSDRNHESPPLPVQLQFRESLSSFSMAAQGGNVRDKSSWVALPSGRTSCCLVSSPLEAEARAAVMAVSLAIENQSFDIICESDSKFSSFNPSLPLLID</sequence>